<feature type="signal peptide" evidence="1">
    <location>
        <begin position="1"/>
        <end position="21"/>
    </location>
</feature>
<evidence type="ECO:0000313" key="2">
    <source>
        <dbReference type="EMBL" id="SER17625.1"/>
    </source>
</evidence>
<keyword evidence="1" id="KW-0732">Signal</keyword>
<evidence type="ECO:0000313" key="3">
    <source>
        <dbReference type="Proteomes" id="UP000199647"/>
    </source>
</evidence>
<gene>
    <name evidence="2" type="ORF">SAMN05216548_112102</name>
</gene>
<dbReference type="Proteomes" id="UP000199647">
    <property type="component" value="Unassembled WGS sequence"/>
</dbReference>
<organism evidence="2 3">
    <name type="scientific">Faunimonas pinastri</name>
    <dbReference type="NCBI Taxonomy" id="1855383"/>
    <lineage>
        <taxon>Bacteria</taxon>
        <taxon>Pseudomonadati</taxon>
        <taxon>Pseudomonadota</taxon>
        <taxon>Alphaproteobacteria</taxon>
        <taxon>Hyphomicrobiales</taxon>
        <taxon>Afifellaceae</taxon>
        <taxon>Faunimonas</taxon>
    </lineage>
</organism>
<evidence type="ECO:0000256" key="1">
    <source>
        <dbReference type="SAM" id="SignalP"/>
    </source>
</evidence>
<dbReference type="RefSeq" id="WP_177176882.1">
    <property type="nucleotide sequence ID" value="NZ_FOFG01000012.1"/>
</dbReference>
<protein>
    <submittedName>
        <fullName evidence="2">Uncharacterized protein</fullName>
    </submittedName>
</protein>
<dbReference type="PROSITE" id="PS51257">
    <property type="entry name" value="PROKAR_LIPOPROTEIN"/>
    <property type="match status" value="1"/>
</dbReference>
<proteinExistence type="predicted"/>
<name>A0A1H9M2B0_9HYPH</name>
<sequence length="56" mass="5570">MSRHFLIVAGLLALSLVGCQAVQDADAPPASTTTQVGDTTITVGGAVGVDARFGGR</sequence>
<dbReference type="EMBL" id="FOFG01000012">
    <property type="protein sequence ID" value="SER17625.1"/>
    <property type="molecule type" value="Genomic_DNA"/>
</dbReference>
<keyword evidence="3" id="KW-1185">Reference proteome</keyword>
<accession>A0A1H9M2B0</accession>
<reference evidence="2 3" key="1">
    <citation type="submission" date="2016-10" db="EMBL/GenBank/DDBJ databases">
        <authorList>
            <person name="de Groot N.N."/>
        </authorList>
    </citation>
    <scope>NUCLEOTIDE SEQUENCE [LARGE SCALE GENOMIC DNA]</scope>
    <source>
        <strain evidence="2 3">A52C2</strain>
    </source>
</reference>
<feature type="chain" id="PRO_5011509023" evidence="1">
    <location>
        <begin position="22"/>
        <end position="56"/>
    </location>
</feature>
<dbReference type="AlphaFoldDB" id="A0A1H9M2B0"/>